<sequence>MARGGINQDSVQQARDAILARGEHPSIDAVRIELGNTGSKTTIHRYLRALEATEGSLSAGAGSISDELTALVGQLAQRLLGEAQARIDELQAQHQGERDEWARQAGDYQAALEQARQQLQVTTQALASETEARETAQASLQAEQTRNAGLGQANAGLQMRVDDKQAQVASLEEKHRHARDALEHYRTAAKEQREQELRRHELQVQQAQAHALQLQQSLVVCQGELSRVERERERLLARCEQSEQALVGAQHAAAEQAHALAGLQARTAQAEGARGVLLEQLAEFKAERVALEQLLQGSHQALAQAREALAVANANNARLAALEAAR</sequence>
<dbReference type="Pfam" id="PF11740">
    <property type="entry name" value="KfrA_N"/>
    <property type="match status" value="1"/>
</dbReference>
<accession>A0ABR7YX43</accession>
<keyword evidence="1" id="KW-0175">Coiled coil</keyword>
<evidence type="ECO:0000256" key="1">
    <source>
        <dbReference type="SAM" id="Coils"/>
    </source>
</evidence>
<name>A0ABR7YX43_9PSED</name>
<evidence type="ECO:0000259" key="2">
    <source>
        <dbReference type="Pfam" id="PF11740"/>
    </source>
</evidence>
<reference evidence="3 4" key="1">
    <citation type="journal article" date="2020" name="Insects">
        <title>Bacteria Belonging to Pseudomonas typographi sp. nov. from the Bark Beetle Ips typographus Have Genomic Potential to Aid in the Host Ecology.</title>
        <authorList>
            <person name="Peral-Aranega E."/>
            <person name="Saati-Santamaria Z."/>
            <person name="Kolarik M."/>
            <person name="Rivas R."/>
            <person name="Garcia-Fraile P."/>
        </authorList>
    </citation>
    <scope>NUCLEOTIDE SEQUENCE [LARGE SCALE GENOMIC DNA]</scope>
    <source>
        <strain evidence="3 4">CA3A</strain>
    </source>
</reference>
<dbReference type="EMBL" id="JAAOCA010000003">
    <property type="protein sequence ID" value="MBD1597772.1"/>
    <property type="molecule type" value="Genomic_DNA"/>
</dbReference>
<dbReference type="InterPro" id="IPR021104">
    <property type="entry name" value="KfrA_DNA-bd_N"/>
</dbReference>
<gene>
    <name evidence="3" type="ORF">HAQ05_03455</name>
</gene>
<feature type="coiled-coil region" evidence="1">
    <location>
        <begin position="73"/>
        <end position="245"/>
    </location>
</feature>
<dbReference type="RefSeq" id="WP_190417392.1">
    <property type="nucleotide sequence ID" value="NZ_JAAOCA010000003.1"/>
</dbReference>
<evidence type="ECO:0000313" key="4">
    <source>
        <dbReference type="Proteomes" id="UP000805841"/>
    </source>
</evidence>
<organism evidence="3 4">
    <name type="scientific">Pseudomonas typographi</name>
    <dbReference type="NCBI Taxonomy" id="2715964"/>
    <lineage>
        <taxon>Bacteria</taxon>
        <taxon>Pseudomonadati</taxon>
        <taxon>Pseudomonadota</taxon>
        <taxon>Gammaproteobacteria</taxon>
        <taxon>Pseudomonadales</taxon>
        <taxon>Pseudomonadaceae</taxon>
        <taxon>Pseudomonas</taxon>
    </lineage>
</organism>
<feature type="domain" description="KfrA N-terminal DNA-binding" evidence="2">
    <location>
        <begin position="8"/>
        <end position="119"/>
    </location>
</feature>
<proteinExistence type="predicted"/>
<evidence type="ECO:0000313" key="3">
    <source>
        <dbReference type="EMBL" id="MBD1597772.1"/>
    </source>
</evidence>
<comment type="caution">
    <text evidence="3">The sequence shown here is derived from an EMBL/GenBank/DDBJ whole genome shotgun (WGS) entry which is preliminary data.</text>
</comment>
<keyword evidence="4" id="KW-1185">Reference proteome</keyword>
<dbReference type="Proteomes" id="UP000805841">
    <property type="component" value="Unassembled WGS sequence"/>
</dbReference>
<protein>
    <recommendedName>
        <fullName evidence="2">KfrA N-terminal DNA-binding domain-containing protein</fullName>
    </recommendedName>
</protein>